<comment type="similarity">
    <text evidence="3 7">Belongs to the metallo-beta-lactamase superfamily. Glyoxalase II family.</text>
</comment>
<dbReference type="Proteomes" id="UP001410394">
    <property type="component" value="Unassembled WGS sequence"/>
</dbReference>
<dbReference type="Gene3D" id="3.60.15.10">
    <property type="entry name" value="Ribonuclease Z/Hydroxyacylglutathione hydrolase-like"/>
    <property type="match status" value="1"/>
</dbReference>
<comment type="cofactor">
    <cofactor evidence="7">
        <name>Zn(2+)</name>
        <dbReference type="ChEBI" id="CHEBI:29105"/>
    </cofactor>
    <text evidence="7">Binds 2 Zn(2+) ions per subunit.</text>
</comment>
<dbReference type="EC" id="3.1.2.6" evidence="7"/>
<feature type="binding site" evidence="7">
    <location>
        <position position="111"/>
    </location>
    <ligand>
        <name>Zn(2+)</name>
        <dbReference type="ChEBI" id="CHEBI:29105"/>
        <label>1</label>
    </ligand>
</feature>
<keyword evidence="5 7" id="KW-0378">Hydrolase</keyword>
<keyword evidence="4 7" id="KW-0479">Metal-binding</keyword>
<evidence type="ECO:0000256" key="5">
    <source>
        <dbReference type="ARBA" id="ARBA00022801"/>
    </source>
</evidence>
<feature type="binding site" evidence="7">
    <location>
        <position position="59"/>
    </location>
    <ligand>
        <name>Zn(2+)</name>
        <dbReference type="ChEBI" id="CHEBI:29105"/>
        <label>2</label>
    </ligand>
</feature>
<comment type="catalytic activity">
    <reaction evidence="1 7">
        <text>an S-(2-hydroxyacyl)glutathione + H2O = a 2-hydroxy carboxylate + glutathione + H(+)</text>
        <dbReference type="Rhea" id="RHEA:21864"/>
        <dbReference type="ChEBI" id="CHEBI:15377"/>
        <dbReference type="ChEBI" id="CHEBI:15378"/>
        <dbReference type="ChEBI" id="CHEBI:57925"/>
        <dbReference type="ChEBI" id="CHEBI:58896"/>
        <dbReference type="ChEBI" id="CHEBI:71261"/>
        <dbReference type="EC" id="3.1.2.6"/>
    </reaction>
</comment>
<feature type="binding site" evidence="7">
    <location>
        <position position="128"/>
    </location>
    <ligand>
        <name>Zn(2+)</name>
        <dbReference type="ChEBI" id="CHEBI:29105"/>
        <label>1</label>
    </ligand>
</feature>
<dbReference type="CDD" id="cd07723">
    <property type="entry name" value="hydroxyacylglutathione_hydrolase_MBL-fold"/>
    <property type="match status" value="1"/>
</dbReference>
<evidence type="ECO:0000256" key="7">
    <source>
        <dbReference type="HAMAP-Rule" id="MF_01374"/>
    </source>
</evidence>
<evidence type="ECO:0000256" key="2">
    <source>
        <dbReference type="ARBA" id="ARBA00004963"/>
    </source>
</evidence>
<feature type="binding site" evidence="7">
    <location>
        <position position="60"/>
    </location>
    <ligand>
        <name>Zn(2+)</name>
        <dbReference type="ChEBI" id="CHEBI:29105"/>
        <label>2</label>
    </ligand>
</feature>
<dbReference type="PANTHER" id="PTHR43705:SF1">
    <property type="entry name" value="HYDROXYACYLGLUTATHIONE HYDROLASE GLOB"/>
    <property type="match status" value="1"/>
</dbReference>
<dbReference type="EMBL" id="JBDIVE010000005">
    <property type="protein sequence ID" value="MEN3069122.1"/>
    <property type="molecule type" value="Genomic_DNA"/>
</dbReference>
<evidence type="ECO:0000256" key="3">
    <source>
        <dbReference type="ARBA" id="ARBA00006759"/>
    </source>
</evidence>
<evidence type="ECO:0000256" key="1">
    <source>
        <dbReference type="ARBA" id="ARBA00001623"/>
    </source>
</evidence>
<keyword evidence="10" id="KW-1185">Reference proteome</keyword>
<name>A0ABU9YZH2_9RHOO</name>
<proteinExistence type="inferred from homology"/>
<dbReference type="InterPro" id="IPR035680">
    <property type="entry name" value="Clx_II_MBL"/>
</dbReference>
<sequence length="255" mass="27211">MKTMQIVPLSAFRDNYIWALVANGAAVVVDPGEAAPVQRFLADQALRLAAILITHRHNDHIGGVAELNADGNVPVFGPPSIACVTQPVQDADRFTLPGVAAEISVLAVPGHTEEHLAYLLGEHLFCGDTLFAGGCGRLLGSSSAAELYASLQRLAHLPPQTRVHCAHEYTLSNLRFALQVEPDNAALQARLAACSALREANQPSLPSLLADELASNPFLRVDQAAVRSAVSRYTGKVLAAPDEVFAALRRWKDVA</sequence>
<comment type="caution">
    <text evidence="9">The sequence shown here is derived from an EMBL/GenBank/DDBJ whole genome shotgun (WGS) entry which is preliminary data.</text>
</comment>
<evidence type="ECO:0000313" key="9">
    <source>
        <dbReference type="EMBL" id="MEN3069122.1"/>
    </source>
</evidence>
<dbReference type="SMART" id="SM00849">
    <property type="entry name" value="Lactamase_B"/>
    <property type="match status" value="1"/>
</dbReference>
<feature type="binding site" evidence="7">
    <location>
        <position position="57"/>
    </location>
    <ligand>
        <name>Zn(2+)</name>
        <dbReference type="ChEBI" id="CHEBI:29105"/>
        <label>1</label>
    </ligand>
</feature>
<dbReference type="InterPro" id="IPR050110">
    <property type="entry name" value="Glyoxalase_II_hydrolase"/>
</dbReference>
<keyword evidence="6 7" id="KW-0862">Zinc</keyword>
<accession>A0ABU9YZH2</accession>
<feature type="binding site" evidence="7">
    <location>
        <position position="128"/>
    </location>
    <ligand>
        <name>Zn(2+)</name>
        <dbReference type="ChEBI" id="CHEBI:29105"/>
        <label>2</label>
    </ligand>
</feature>
<dbReference type="PANTHER" id="PTHR43705">
    <property type="entry name" value="HYDROXYACYLGLUTATHIONE HYDROLASE"/>
    <property type="match status" value="1"/>
</dbReference>
<dbReference type="InterPro" id="IPR017782">
    <property type="entry name" value="Hydroxyacylglutathione_Hdrlase"/>
</dbReference>
<evidence type="ECO:0000256" key="4">
    <source>
        <dbReference type="ARBA" id="ARBA00022723"/>
    </source>
</evidence>
<dbReference type="InterPro" id="IPR001279">
    <property type="entry name" value="Metallo-B-lactamas"/>
</dbReference>
<feature type="domain" description="Metallo-beta-lactamase" evidence="8">
    <location>
        <begin position="14"/>
        <end position="167"/>
    </location>
</feature>
<dbReference type="Pfam" id="PF16123">
    <property type="entry name" value="HAGH_C"/>
    <property type="match status" value="1"/>
</dbReference>
<dbReference type="Pfam" id="PF00753">
    <property type="entry name" value="Lactamase_B"/>
    <property type="match status" value="1"/>
</dbReference>
<gene>
    <name evidence="7 9" type="primary">gloB</name>
    <name evidence="9" type="ORF">ABDB84_11580</name>
</gene>
<dbReference type="PIRSF" id="PIRSF005457">
    <property type="entry name" value="Glx"/>
    <property type="match status" value="1"/>
</dbReference>
<comment type="function">
    <text evidence="7">Thiolesterase that catalyzes the hydrolysis of S-D-lactoyl-glutathione to form glutathione and D-lactic acid.</text>
</comment>
<dbReference type="GO" id="GO:0004416">
    <property type="term" value="F:hydroxyacylglutathione hydrolase activity"/>
    <property type="evidence" value="ECO:0007669"/>
    <property type="project" value="UniProtKB-EC"/>
</dbReference>
<feature type="binding site" evidence="7">
    <location>
        <position position="55"/>
    </location>
    <ligand>
        <name>Zn(2+)</name>
        <dbReference type="ChEBI" id="CHEBI:29105"/>
        <label>1</label>
    </ligand>
</feature>
<dbReference type="RefSeq" id="WP_345919889.1">
    <property type="nucleotide sequence ID" value="NZ_JBDIVE010000005.1"/>
</dbReference>
<dbReference type="HAMAP" id="MF_01374">
    <property type="entry name" value="Glyoxalase_2"/>
    <property type="match status" value="1"/>
</dbReference>
<evidence type="ECO:0000256" key="6">
    <source>
        <dbReference type="ARBA" id="ARBA00022833"/>
    </source>
</evidence>
<comment type="pathway">
    <text evidence="2 7">Secondary metabolite metabolism; methylglyoxal degradation; (R)-lactate from methylglyoxal: step 2/2.</text>
</comment>
<evidence type="ECO:0000313" key="10">
    <source>
        <dbReference type="Proteomes" id="UP001410394"/>
    </source>
</evidence>
<evidence type="ECO:0000259" key="8">
    <source>
        <dbReference type="SMART" id="SM00849"/>
    </source>
</evidence>
<comment type="subunit">
    <text evidence="7">Monomer.</text>
</comment>
<dbReference type="InterPro" id="IPR036866">
    <property type="entry name" value="RibonucZ/Hydroxyglut_hydro"/>
</dbReference>
<reference evidence="9 10" key="1">
    <citation type="journal article" date="2018" name="Int. J. Syst. Evol. Microbiol.">
        <title>Uliginosibacterium sediminicola sp. nov., isolated from freshwater sediment.</title>
        <authorList>
            <person name="Hwang W.M."/>
            <person name="Kim S.M."/>
            <person name="Kang K."/>
            <person name="Ahn T.Y."/>
        </authorList>
    </citation>
    <scope>NUCLEOTIDE SEQUENCE [LARGE SCALE GENOMIC DNA]</scope>
    <source>
        <strain evidence="9 10">M1-21</strain>
    </source>
</reference>
<organism evidence="9 10">
    <name type="scientific">Uliginosibacterium sediminicola</name>
    <dbReference type="NCBI Taxonomy" id="2024550"/>
    <lineage>
        <taxon>Bacteria</taxon>
        <taxon>Pseudomonadati</taxon>
        <taxon>Pseudomonadota</taxon>
        <taxon>Betaproteobacteria</taxon>
        <taxon>Rhodocyclales</taxon>
        <taxon>Zoogloeaceae</taxon>
        <taxon>Uliginosibacterium</taxon>
    </lineage>
</organism>
<dbReference type="NCBIfam" id="TIGR03413">
    <property type="entry name" value="GSH_gloB"/>
    <property type="match status" value="1"/>
</dbReference>
<protein>
    <recommendedName>
        <fullName evidence="7">Hydroxyacylglutathione hydrolase</fullName>
        <ecNumber evidence="7">3.1.2.6</ecNumber>
    </recommendedName>
    <alternativeName>
        <fullName evidence="7">Glyoxalase II</fullName>
        <shortName evidence="7">Glx II</shortName>
    </alternativeName>
</protein>
<dbReference type="SUPFAM" id="SSF56281">
    <property type="entry name" value="Metallo-hydrolase/oxidoreductase"/>
    <property type="match status" value="1"/>
</dbReference>
<feature type="binding site" evidence="7">
    <location>
        <position position="167"/>
    </location>
    <ligand>
        <name>Zn(2+)</name>
        <dbReference type="ChEBI" id="CHEBI:29105"/>
        <label>2</label>
    </ligand>
</feature>
<dbReference type="InterPro" id="IPR032282">
    <property type="entry name" value="HAGH_C"/>
</dbReference>